<keyword evidence="2" id="KW-1185">Reference proteome</keyword>
<organism evidence="1 2">
    <name type="scientific">Gossypium australe</name>
    <dbReference type="NCBI Taxonomy" id="47621"/>
    <lineage>
        <taxon>Eukaryota</taxon>
        <taxon>Viridiplantae</taxon>
        <taxon>Streptophyta</taxon>
        <taxon>Embryophyta</taxon>
        <taxon>Tracheophyta</taxon>
        <taxon>Spermatophyta</taxon>
        <taxon>Magnoliopsida</taxon>
        <taxon>eudicotyledons</taxon>
        <taxon>Gunneridae</taxon>
        <taxon>Pentapetalae</taxon>
        <taxon>rosids</taxon>
        <taxon>malvids</taxon>
        <taxon>Malvales</taxon>
        <taxon>Malvaceae</taxon>
        <taxon>Malvoideae</taxon>
        <taxon>Gossypium</taxon>
    </lineage>
</organism>
<proteinExistence type="predicted"/>
<evidence type="ECO:0000313" key="1">
    <source>
        <dbReference type="EMBL" id="KAA3466428.1"/>
    </source>
</evidence>
<sequence length="66" mass="7796">MSEIKENFIHGIPYYVQMETFYIGLDIHARMMVDGSIIRALLSMFYNKAYEIIEKISSNNYELLIN</sequence>
<comment type="caution">
    <text evidence="1">The sequence shown here is derived from an EMBL/GenBank/DDBJ whole genome shotgun (WGS) entry which is preliminary data.</text>
</comment>
<dbReference type="Proteomes" id="UP000325315">
    <property type="component" value="Unassembled WGS sequence"/>
</dbReference>
<accession>A0A5B6VBB2</accession>
<dbReference type="EMBL" id="SMMG02000007">
    <property type="protein sequence ID" value="KAA3466428.1"/>
    <property type="molecule type" value="Genomic_DNA"/>
</dbReference>
<reference evidence="1" key="1">
    <citation type="submission" date="2019-08" db="EMBL/GenBank/DDBJ databases">
        <authorList>
            <person name="Liu F."/>
        </authorList>
    </citation>
    <scope>NUCLEOTIDE SEQUENCE [LARGE SCALE GENOMIC DNA]</scope>
    <source>
        <strain evidence="1">PA1801</strain>
        <tissue evidence="1">Leaf</tissue>
    </source>
</reference>
<dbReference type="AlphaFoldDB" id="A0A5B6VBB2"/>
<gene>
    <name evidence="1" type="ORF">EPI10_001521</name>
</gene>
<evidence type="ECO:0000313" key="2">
    <source>
        <dbReference type="Proteomes" id="UP000325315"/>
    </source>
</evidence>
<protein>
    <recommendedName>
        <fullName evidence="3">Transposase</fullName>
    </recommendedName>
</protein>
<dbReference type="OrthoDB" id="1002461at2759"/>
<name>A0A5B6VBB2_9ROSI</name>
<evidence type="ECO:0008006" key="3">
    <source>
        <dbReference type="Google" id="ProtNLM"/>
    </source>
</evidence>